<evidence type="ECO:0000256" key="1">
    <source>
        <dbReference type="ARBA" id="ARBA00005679"/>
    </source>
</evidence>
<dbReference type="GO" id="GO:0016671">
    <property type="term" value="F:oxidoreductase activity, acting on a sulfur group of donors, disulfide as acceptor"/>
    <property type="evidence" value="ECO:0007669"/>
    <property type="project" value="InterPro"/>
</dbReference>
<dbReference type="STRING" id="6265.A0A0B2W5D5"/>
<evidence type="ECO:0000256" key="3">
    <source>
        <dbReference type="SAM" id="SignalP"/>
    </source>
</evidence>
<gene>
    <name evidence="4" type="primary">C02D5.2</name>
    <name evidence="4" type="ORF">Tcan_09778</name>
</gene>
<name>A0A0B2W5D5_TOXCA</name>
<evidence type="ECO:0000313" key="4">
    <source>
        <dbReference type="EMBL" id="KHN89158.1"/>
    </source>
</evidence>
<comment type="similarity">
    <text evidence="1">Belongs to the GILT family.</text>
</comment>
<dbReference type="InterPro" id="IPR004911">
    <property type="entry name" value="Interferon-induced_GILT"/>
</dbReference>
<keyword evidence="2" id="KW-0325">Glycoprotein</keyword>
<dbReference type="Pfam" id="PF03227">
    <property type="entry name" value="GILT"/>
    <property type="match status" value="1"/>
</dbReference>
<reference evidence="4 5" key="1">
    <citation type="submission" date="2014-11" db="EMBL/GenBank/DDBJ databases">
        <title>Genetic blueprint of the zoonotic pathogen Toxocara canis.</title>
        <authorList>
            <person name="Zhu X.-Q."/>
            <person name="Korhonen P.K."/>
            <person name="Cai H."/>
            <person name="Young N.D."/>
            <person name="Nejsum P."/>
            <person name="von Samson-Himmelstjerna G."/>
            <person name="Boag P.R."/>
            <person name="Tan P."/>
            <person name="Li Q."/>
            <person name="Min J."/>
            <person name="Yang Y."/>
            <person name="Wang X."/>
            <person name="Fang X."/>
            <person name="Hall R.S."/>
            <person name="Hofmann A."/>
            <person name="Sternberg P.W."/>
            <person name="Jex A.R."/>
            <person name="Gasser R.B."/>
        </authorList>
    </citation>
    <scope>NUCLEOTIDE SEQUENCE [LARGE SCALE GENOMIC DNA]</scope>
    <source>
        <strain evidence="4">PN_DK_2014</strain>
    </source>
</reference>
<dbReference type="PANTHER" id="PTHR13234">
    <property type="entry name" value="GAMMA-INTERFERON INDUCIBLE LYSOSOMAL THIOL REDUCTASE GILT"/>
    <property type="match status" value="1"/>
</dbReference>
<dbReference type="AlphaFoldDB" id="A0A0B2W5D5"/>
<protein>
    <submittedName>
        <fullName evidence="4">GILT-like protein C02D5.2</fullName>
    </submittedName>
</protein>
<dbReference type="EMBL" id="JPKZ01000018">
    <property type="protein sequence ID" value="KHN89158.1"/>
    <property type="molecule type" value="Genomic_DNA"/>
</dbReference>
<feature type="chain" id="PRO_5002078874" evidence="3">
    <location>
        <begin position="20"/>
        <end position="159"/>
    </location>
</feature>
<evidence type="ECO:0000313" key="5">
    <source>
        <dbReference type="Proteomes" id="UP000031036"/>
    </source>
</evidence>
<organism evidence="4 5">
    <name type="scientific">Toxocara canis</name>
    <name type="common">Canine roundworm</name>
    <dbReference type="NCBI Taxonomy" id="6265"/>
    <lineage>
        <taxon>Eukaryota</taxon>
        <taxon>Metazoa</taxon>
        <taxon>Ecdysozoa</taxon>
        <taxon>Nematoda</taxon>
        <taxon>Chromadorea</taxon>
        <taxon>Rhabditida</taxon>
        <taxon>Spirurina</taxon>
        <taxon>Ascaridomorpha</taxon>
        <taxon>Ascaridoidea</taxon>
        <taxon>Toxocaridae</taxon>
        <taxon>Toxocara</taxon>
    </lineage>
</organism>
<sequence length="159" mass="18246">MWSAAATFIVIAAIAAVNSQMVNVTLFTEAQCKYCTKLFREQLWPFYTQHPGVMNLQVVAFGKGNCELYPDRKLHCYCMHGPTECDLDRLQNCAIYFFPRHYFGLLVCIQGLRDLREAFDRCISRLSPQTQQKLIECSTSQSGEILNYQSMLMTHRAGE</sequence>
<accession>A0A0B2W5D5</accession>
<keyword evidence="3" id="KW-0732">Signal</keyword>
<proteinExistence type="inferred from homology"/>
<dbReference type="OrthoDB" id="958254at2759"/>
<dbReference type="Proteomes" id="UP000031036">
    <property type="component" value="Unassembled WGS sequence"/>
</dbReference>
<keyword evidence="5" id="KW-1185">Reference proteome</keyword>
<feature type="signal peptide" evidence="3">
    <location>
        <begin position="1"/>
        <end position="19"/>
    </location>
</feature>
<comment type="caution">
    <text evidence="4">The sequence shown here is derived from an EMBL/GenBank/DDBJ whole genome shotgun (WGS) entry which is preliminary data.</text>
</comment>
<dbReference type="OMA" id="NCAIAFF"/>
<evidence type="ECO:0000256" key="2">
    <source>
        <dbReference type="ARBA" id="ARBA00023180"/>
    </source>
</evidence>
<dbReference type="PANTHER" id="PTHR13234:SF14">
    <property type="entry name" value="GAMMA INTERFERON INDUCIBLE LYSOSOMAL THIOL REDUCTASE"/>
    <property type="match status" value="1"/>
</dbReference>